<evidence type="ECO:0000256" key="2">
    <source>
        <dbReference type="ARBA" id="ARBA00022491"/>
    </source>
</evidence>
<keyword evidence="3" id="KW-0805">Transcription regulation</keyword>
<sequence>MDESNTRQSSKLSLGSSPSVLSGDEEEFGEPLTPTENLNEDELSALNNILRAGSSCSTSNEDDDNLSHSSISNDPQPSRVASPEKQTARKRKKGAKGEENNKKRSDSETETRSERKPTKRKKQTEDTKQREEQQVNNEISEEKEEEKVSVDEEEAEHNDDYQQKHKEALAALTHIELEFARLRDKMYQEKMLELNNEALMIANGTHPELLSLMAEIEERKMKRINSAKEWRRYQYANFKRQYEGLEYQANVHFISQKNALRRGLLNSINNKKWSIENEHRLLFIEKREMILQKKEMDELTEIKKSIGFPMAPNPSGLSSRDVDEDLRLLGLT</sequence>
<dbReference type="PANTHER" id="PTHR21964">
    <property type="entry name" value="BREAST CANCER METASTASIS-SUPPRESSOR 1"/>
    <property type="match status" value="1"/>
</dbReference>
<keyword evidence="4" id="KW-0804">Transcription</keyword>
<keyword evidence="5" id="KW-0539">Nucleus</keyword>
<dbReference type="InterPro" id="IPR013907">
    <property type="entry name" value="Sds3"/>
</dbReference>
<evidence type="ECO:0000256" key="3">
    <source>
        <dbReference type="ARBA" id="ARBA00023015"/>
    </source>
</evidence>
<feature type="compositionally biased region" description="Low complexity" evidence="6">
    <location>
        <begin position="9"/>
        <end position="22"/>
    </location>
</feature>
<feature type="region of interest" description="Disordered" evidence="6">
    <location>
        <begin position="1"/>
        <end position="161"/>
    </location>
</feature>
<proteinExistence type="predicted"/>
<evidence type="ECO:0000313" key="8">
    <source>
        <dbReference type="Proteomes" id="UP000740926"/>
    </source>
</evidence>
<gene>
    <name evidence="7" type="ORF">G6F50_011226</name>
</gene>
<evidence type="ECO:0000256" key="6">
    <source>
        <dbReference type="SAM" id="MobiDB-lite"/>
    </source>
</evidence>
<keyword evidence="2" id="KW-0678">Repressor</keyword>
<comment type="subcellular location">
    <subcellularLocation>
        <location evidence="1">Nucleus</location>
    </subcellularLocation>
</comment>
<dbReference type="SMART" id="SM01401">
    <property type="entry name" value="Sds3"/>
    <property type="match status" value="1"/>
</dbReference>
<protein>
    <submittedName>
        <fullName evidence="7">Uncharacterized protein</fullName>
    </submittedName>
</protein>
<organism evidence="7 8">
    <name type="scientific">Rhizopus delemar</name>
    <dbReference type="NCBI Taxonomy" id="936053"/>
    <lineage>
        <taxon>Eukaryota</taxon>
        <taxon>Fungi</taxon>
        <taxon>Fungi incertae sedis</taxon>
        <taxon>Mucoromycota</taxon>
        <taxon>Mucoromycotina</taxon>
        <taxon>Mucoromycetes</taxon>
        <taxon>Mucorales</taxon>
        <taxon>Mucorineae</taxon>
        <taxon>Rhizopodaceae</taxon>
        <taxon>Rhizopus</taxon>
    </lineage>
</organism>
<feature type="compositionally biased region" description="Polar residues" evidence="6">
    <location>
        <begin position="67"/>
        <end position="76"/>
    </location>
</feature>
<dbReference type="GO" id="GO:0010468">
    <property type="term" value="P:regulation of gene expression"/>
    <property type="evidence" value="ECO:0007669"/>
    <property type="project" value="UniProtKB-ARBA"/>
</dbReference>
<reference evidence="7 8" key="1">
    <citation type="journal article" date="2020" name="Microb. Genom.">
        <title>Genetic diversity of clinical and environmental Mucorales isolates obtained from an investigation of mucormycosis cases among solid organ transplant recipients.</title>
        <authorList>
            <person name="Nguyen M.H."/>
            <person name="Kaul D."/>
            <person name="Muto C."/>
            <person name="Cheng S.J."/>
            <person name="Richter R.A."/>
            <person name="Bruno V.M."/>
            <person name="Liu G."/>
            <person name="Beyhan S."/>
            <person name="Sundermann A.J."/>
            <person name="Mounaud S."/>
            <person name="Pasculle A.W."/>
            <person name="Nierman W.C."/>
            <person name="Driscoll E."/>
            <person name="Cumbie R."/>
            <person name="Clancy C.J."/>
            <person name="Dupont C.L."/>
        </authorList>
    </citation>
    <scope>NUCLEOTIDE SEQUENCE [LARGE SCALE GENOMIC DNA]</scope>
    <source>
        <strain evidence="7 8">GL24</strain>
    </source>
</reference>
<dbReference type="Gene3D" id="1.20.5.1500">
    <property type="match status" value="1"/>
</dbReference>
<accession>A0A9P6YTR3</accession>
<dbReference type="Proteomes" id="UP000740926">
    <property type="component" value="Unassembled WGS sequence"/>
</dbReference>
<evidence type="ECO:0000256" key="5">
    <source>
        <dbReference type="ARBA" id="ARBA00023242"/>
    </source>
</evidence>
<feature type="compositionally biased region" description="Basic and acidic residues" evidence="6">
    <location>
        <begin position="95"/>
        <end position="116"/>
    </location>
</feature>
<evidence type="ECO:0000313" key="7">
    <source>
        <dbReference type="EMBL" id="KAG1564231.1"/>
    </source>
</evidence>
<dbReference type="GO" id="GO:0005654">
    <property type="term" value="C:nucleoplasm"/>
    <property type="evidence" value="ECO:0007669"/>
    <property type="project" value="UniProtKB-ARBA"/>
</dbReference>
<feature type="compositionally biased region" description="Basic and acidic residues" evidence="6">
    <location>
        <begin position="123"/>
        <end position="133"/>
    </location>
</feature>
<dbReference type="EMBL" id="JAANIU010002763">
    <property type="protein sequence ID" value="KAG1564231.1"/>
    <property type="molecule type" value="Genomic_DNA"/>
</dbReference>
<dbReference type="AlphaFoldDB" id="A0A9P6YTR3"/>
<evidence type="ECO:0000256" key="1">
    <source>
        <dbReference type="ARBA" id="ARBA00004123"/>
    </source>
</evidence>
<comment type="caution">
    <text evidence="7">The sequence shown here is derived from an EMBL/GenBank/DDBJ whole genome shotgun (WGS) entry which is preliminary data.</text>
</comment>
<evidence type="ECO:0000256" key="4">
    <source>
        <dbReference type="ARBA" id="ARBA00023163"/>
    </source>
</evidence>
<keyword evidence="8" id="KW-1185">Reference proteome</keyword>
<dbReference type="Pfam" id="PF08598">
    <property type="entry name" value="Sds3"/>
    <property type="match status" value="1"/>
</dbReference>
<name>A0A9P6YTR3_9FUNG</name>